<feature type="transmembrane region" description="Helical" evidence="6">
    <location>
        <begin position="179"/>
        <end position="208"/>
    </location>
</feature>
<dbReference type="PANTHER" id="PTHR10010">
    <property type="entry name" value="SOLUTE CARRIER FAMILY 34 SODIUM PHOSPHATE , MEMBER 2-RELATED"/>
    <property type="match status" value="1"/>
</dbReference>
<keyword evidence="2" id="KW-1003">Cell membrane</keyword>
<dbReference type="Proteomes" id="UP000712007">
    <property type="component" value="Unassembled WGS sequence"/>
</dbReference>
<organism evidence="7 8">
    <name type="scientific">Candidatus Aphodosoma intestinipullorum</name>
    <dbReference type="NCBI Taxonomy" id="2840674"/>
    <lineage>
        <taxon>Bacteria</taxon>
        <taxon>Pseudomonadati</taxon>
        <taxon>Bacteroidota</taxon>
        <taxon>Bacteroidia</taxon>
        <taxon>Bacteroidales</taxon>
        <taxon>Candidatus Aphodosoma</taxon>
    </lineage>
</organism>
<reference evidence="7" key="1">
    <citation type="submission" date="2020-10" db="EMBL/GenBank/DDBJ databases">
        <authorList>
            <person name="Gilroy R."/>
        </authorList>
    </citation>
    <scope>NUCLEOTIDE SEQUENCE</scope>
    <source>
        <strain evidence="7">3924</strain>
    </source>
</reference>
<keyword evidence="5 6" id="KW-0472">Membrane</keyword>
<dbReference type="InterPro" id="IPR004633">
    <property type="entry name" value="NaPi_cotrn-rel/YqeW-like"/>
</dbReference>
<comment type="caution">
    <text evidence="7">The sequence shown here is derived from an EMBL/GenBank/DDBJ whole genome shotgun (WGS) entry which is preliminary data.</text>
</comment>
<evidence type="ECO:0000313" key="7">
    <source>
        <dbReference type="EMBL" id="MBO8440736.1"/>
    </source>
</evidence>
<feature type="transmembrane region" description="Helical" evidence="6">
    <location>
        <begin position="50"/>
        <end position="76"/>
    </location>
</feature>
<dbReference type="Pfam" id="PF02690">
    <property type="entry name" value="Na_Pi_cotrans"/>
    <property type="match status" value="2"/>
</dbReference>
<accession>A0A940DLM3</accession>
<dbReference type="NCBIfam" id="TIGR00704">
    <property type="entry name" value="NaPi_cotrn_rel"/>
    <property type="match status" value="1"/>
</dbReference>
<protein>
    <submittedName>
        <fullName evidence="7">Na/Pi cotransporter family protein</fullName>
    </submittedName>
</protein>
<feature type="transmembrane region" description="Helical" evidence="6">
    <location>
        <begin position="329"/>
        <end position="353"/>
    </location>
</feature>
<evidence type="ECO:0000256" key="4">
    <source>
        <dbReference type="ARBA" id="ARBA00022989"/>
    </source>
</evidence>
<dbReference type="InterPro" id="IPR003841">
    <property type="entry name" value="Na/Pi_transpt"/>
</dbReference>
<evidence type="ECO:0000256" key="3">
    <source>
        <dbReference type="ARBA" id="ARBA00022692"/>
    </source>
</evidence>
<feature type="transmembrane region" description="Helical" evidence="6">
    <location>
        <begin position="220"/>
        <end position="243"/>
    </location>
</feature>
<proteinExistence type="predicted"/>
<dbReference type="EMBL" id="JADIMV010000149">
    <property type="protein sequence ID" value="MBO8440736.1"/>
    <property type="molecule type" value="Genomic_DNA"/>
</dbReference>
<reference evidence="7" key="2">
    <citation type="journal article" date="2021" name="PeerJ">
        <title>Extensive microbial diversity within the chicken gut microbiome revealed by metagenomics and culture.</title>
        <authorList>
            <person name="Gilroy R."/>
            <person name="Ravi A."/>
            <person name="Getino M."/>
            <person name="Pursley I."/>
            <person name="Horton D.L."/>
            <person name="Alikhan N.F."/>
            <person name="Baker D."/>
            <person name="Gharbi K."/>
            <person name="Hall N."/>
            <person name="Watson M."/>
            <person name="Adriaenssens E.M."/>
            <person name="Foster-Nyarko E."/>
            <person name="Jarju S."/>
            <person name="Secka A."/>
            <person name="Antonio M."/>
            <person name="Oren A."/>
            <person name="Chaudhuri R.R."/>
            <person name="La Ragione R."/>
            <person name="Hildebrand F."/>
            <person name="Pallen M.J."/>
        </authorList>
    </citation>
    <scope>NUCLEOTIDE SEQUENCE</scope>
    <source>
        <strain evidence="7">3924</strain>
    </source>
</reference>
<evidence type="ECO:0000256" key="5">
    <source>
        <dbReference type="ARBA" id="ARBA00023136"/>
    </source>
</evidence>
<feature type="non-terminal residue" evidence="7">
    <location>
        <position position="363"/>
    </location>
</feature>
<keyword evidence="4 6" id="KW-1133">Transmembrane helix</keyword>
<gene>
    <name evidence="7" type="ORF">IAC51_08835</name>
</gene>
<evidence type="ECO:0000256" key="1">
    <source>
        <dbReference type="ARBA" id="ARBA00004651"/>
    </source>
</evidence>
<dbReference type="GO" id="GO:0005436">
    <property type="term" value="F:sodium:phosphate symporter activity"/>
    <property type="evidence" value="ECO:0007669"/>
    <property type="project" value="InterPro"/>
</dbReference>
<dbReference type="GO" id="GO:0005886">
    <property type="term" value="C:plasma membrane"/>
    <property type="evidence" value="ECO:0007669"/>
    <property type="project" value="UniProtKB-SubCell"/>
</dbReference>
<feature type="transmembrane region" description="Helical" evidence="6">
    <location>
        <begin position="255"/>
        <end position="273"/>
    </location>
</feature>
<keyword evidence="3 6" id="KW-0812">Transmembrane</keyword>
<name>A0A940DLM3_9BACT</name>
<evidence type="ECO:0000256" key="2">
    <source>
        <dbReference type="ARBA" id="ARBA00022475"/>
    </source>
</evidence>
<dbReference type="NCBIfam" id="NF037997">
    <property type="entry name" value="Na_Pi_symport"/>
    <property type="match status" value="1"/>
</dbReference>
<dbReference type="GO" id="GO:0044341">
    <property type="term" value="P:sodium-dependent phosphate transport"/>
    <property type="evidence" value="ECO:0007669"/>
    <property type="project" value="InterPro"/>
</dbReference>
<evidence type="ECO:0000313" key="8">
    <source>
        <dbReference type="Proteomes" id="UP000712007"/>
    </source>
</evidence>
<sequence length="363" mass="39328">MKFGILELLSLLGSVGMFLYGMKLMSEGLQKAAGDKLRHIMALMTNNRFIGALTGIFITALVQSSSATTVMIVSFVNAGLISLTQSMAVIMGANVGTTVTAWIISLFGFKVNIASFAIPLIAFAMPLLLAKKNSYKNWGEFLLGFSFLFLGLEYLQHSVPDLSANPEMFAVLQDYSDMGYLSIVIFMLVGMLLTMVVQASSATFAIALIMCSKGWISFDIAAALVLGSNIGTCITPILASISANALAKRAAMGHLLFNVLGSVWTLILYYPFIRFIVFISTSLAGDPNDLAAFADSADPAFVRALNDRTLDLSVPENAAAAARFADMQYYVSFGLSMFHTVFNLINISIMIWFTGLYVKAVNW</sequence>
<comment type="subcellular location">
    <subcellularLocation>
        <location evidence="1">Cell membrane</location>
        <topology evidence="1">Multi-pass membrane protein</topology>
    </subcellularLocation>
</comment>
<evidence type="ECO:0000256" key="6">
    <source>
        <dbReference type="SAM" id="Phobius"/>
    </source>
</evidence>
<dbReference type="PANTHER" id="PTHR10010:SF46">
    <property type="entry name" value="SODIUM-DEPENDENT PHOSPHATE TRANSPORT PROTEIN 2B"/>
    <property type="match status" value="1"/>
</dbReference>
<dbReference type="AlphaFoldDB" id="A0A940DLM3"/>